<name>A0ABT1EKG7_9FIRM</name>
<dbReference type="Proteomes" id="UP001523565">
    <property type="component" value="Unassembled WGS sequence"/>
</dbReference>
<organism evidence="2 3">
    <name type="scientific">Ohessyouella blattaphilus</name>
    <dbReference type="NCBI Taxonomy" id="2949333"/>
    <lineage>
        <taxon>Bacteria</taxon>
        <taxon>Bacillati</taxon>
        <taxon>Bacillota</taxon>
        <taxon>Clostridia</taxon>
        <taxon>Lachnospirales</taxon>
        <taxon>Lachnospiraceae</taxon>
        <taxon>Ohessyouella</taxon>
    </lineage>
</organism>
<feature type="domain" description="HPt" evidence="1">
    <location>
        <begin position="40"/>
        <end position="111"/>
    </location>
</feature>
<evidence type="ECO:0000259" key="1">
    <source>
        <dbReference type="Pfam" id="PF01627"/>
    </source>
</evidence>
<proteinExistence type="predicted"/>
<dbReference type="InterPro" id="IPR008207">
    <property type="entry name" value="Sig_transdc_His_kin_Hpt_dom"/>
</dbReference>
<evidence type="ECO:0000313" key="2">
    <source>
        <dbReference type="EMBL" id="MCP1111190.1"/>
    </source>
</evidence>
<protein>
    <submittedName>
        <fullName evidence="2">Hpt domain-containing protein</fullName>
    </submittedName>
</protein>
<dbReference type="Pfam" id="PF01627">
    <property type="entry name" value="Hpt"/>
    <property type="match status" value="1"/>
</dbReference>
<gene>
    <name evidence="2" type="ORF">NK118_13120</name>
</gene>
<dbReference type="EMBL" id="JAMZFV010000025">
    <property type="protein sequence ID" value="MCP1111190.1"/>
    <property type="molecule type" value="Genomic_DNA"/>
</dbReference>
<dbReference type="SUPFAM" id="SSF47226">
    <property type="entry name" value="Histidine-containing phosphotransfer domain, HPT domain"/>
    <property type="match status" value="1"/>
</dbReference>
<comment type="caution">
    <text evidence="2">The sequence shown here is derived from an EMBL/GenBank/DDBJ whole genome shotgun (WGS) entry which is preliminary data.</text>
</comment>
<reference evidence="2 3" key="1">
    <citation type="journal article" date="2022" name="Genome Biol. Evol.">
        <title>Host diet, physiology and behaviors set the stage for Lachnospiraceae cladogenesis.</title>
        <authorList>
            <person name="Vera-Ponce De Leon A."/>
            <person name="Schneider M."/>
            <person name="Jahnes B.C."/>
            <person name="Sadowski V."/>
            <person name="Camuy-Velez L.A."/>
            <person name="Duan J."/>
            <person name="Sabree Z.L."/>
        </authorList>
    </citation>
    <scope>NUCLEOTIDE SEQUENCE [LARGE SCALE GENOMIC DNA]</scope>
    <source>
        <strain evidence="2 3">PAL227</strain>
    </source>
</reference>
<evidence type="ECO:0000313" key="3">
    <source>
        <dbReference type="Proteomes" id="UP001523565"/>
    </source>
</evidence>
<accession>A0ABT1EKG7</accession>
<dbReference type="Gene3D" id="1.20.120.160">
    <property type="entry name" value="HPT domain"/>
    <property type="match status" value="1"/>
</dbReference>
<dbReference type="RefSeq" id="WP_262070067.1">
    <property type="nucleotide sequence ID" value="NZ_JAMXOC010000025.1"/>
</dbReference>
<dbReference type="InterPro" id="IPR036641">
    <property type="entry name" value="HPT_dom_sf"/>
</dbReference>
<sequence length="112" mass="12212">MGVFIDKLEAYGADTEVGLARFAGDEGLYERCFYMLIDDENFATLQEAVAAKKYDEAFSAAHALKGVVGNLELAPLYQAVSVAVESLRASKLDNIEAEVAKVAEEYEKIKAL</sequence>
<keyword evidence="3" id="KW-1185">Reference proteome</keyword>